<evidence type="ECO:0000259" key="1">
    <source>
        <dbReference type="SMART" id="SM00507"/>
    </source>
</evidence>
<dbReference type="KEGG" id="rdi:CMV14_06090"/>
<keyword evidence="3" id="KW-1185">Reference proteome</keyword>
<keyword evidence="2" id="KW-0255">Endonuclease</keyword>
<feature type="domain" description="HNH nuclease" evidence="1">
    <location>
        <begin position="332"/>
        <end position="387"/>
    </location>
</feature>
<comment type="caution">
    <text evidence="2">The sequence shown here is derived from an EMBL/GenBank/DDBJ whole genome shotgun (WGS) entry which is preliminary data.</text>
</comment>
<evidence type="ECO:0000313" key="2">
    <source>
        <dbReference type="EMBL" id="PCE40207.1"/>
    </source>
</evidence>
<gene>
    <name evidence="2" type="ORF">COO09_21260</name>
</gene>
<dbReference type="Proteomes" id="UP000218934">
    <property type="component" value="Unassembled WGS sequence"/>
</dbReference>
<dbReference type="GO" id="GO:0004519">
    <property type="term" value="F:endonuclease activity"/>
    <property type="evidence" value="ECO:0007669"/>
    <property type="project" value="UniProtKB-KW"/>
</dbReference>
<keyword evidence="2" id="KW-0378">Hydrolase</keyword>
<organism evidence="2 3">
    <name type="scientific">Rhizorhabdus dicambivorans</name>
    <dbReference type="NCBI Taxonomy" id="1850238"/>
    <lineage>
        <taxon>Bacteria</taxon>
        <taxon>Pseudomonadati</taxon>
        <taxon>Pseudomonadota</taxon>
        <taxon>Alphaproteobacteria</taxon>
        <taxon>Sphingomonadales</taxon>
        <taxon>Sphingomonadaceae</taxon>
        <taxon>Rhizorhabdus</taxon>
    </lineage>
</organism>
<dbReference type="EMBL" id="NWUF01000032">
    <property type="protein sequence ID" value="PCE40207.1"/>
    <property type="molecule type" value="Genomic_DNA"/>
</dbReference>
<accession>A0A2A4FPV6</accession>
<evidence type="ECO:0000313" key="3">
    <source>
        <dbReference type="Proteomes" id="UP000218934"/>
    </source>
</evidence>
<protein>
    <submittedName>
        <fullName evidence="2">HNH endonuclease</fullName>
    </submittedName>
</protein>
<dbReference type="OrthoDB" id="9802640at2"/>
<dbReference type="RefSeq" id="WP_066968092.1">
    <property type="nucleotide sequence ID" value="NZ_CP023449.1"/>
</dbReference>
<dbReference type="SMART" id="SM00507">
    <property type="entry name" value="HNHc"/>
    <property type="match status" value="1"/>
</dbReference>
<name>A0A2A4FPV6_9SPHN</name>
<dbReference type="InterPro" id="IPR002711">
    <property type="entry name" value="HNH"/>
</dbReference>
<dbReference type="AlphaFoldDB" id="A0A2A4FPV6"/>
<dbReference type="CDD" id="cd00085">
    <property type="entry name" value="HNHc"/>
    <property type="match status" value="1"/>
</dbReference>
<sequence>MASEVWSEDEITAAVGAYMEMLAAEQAARAVNKSAVRRELVAGPLAGRSEGSVDFRMANISAVLDRMGRKWIDGYKPAQNVGPTNEALISRLIRSYDVPTTPAPLRDLAGVVAGDDVETMDRLGVKAGDLMGITAVWSEITELAICCGGRGSPTNPTQFFSVAASIADRAVKRPYVIAVGAGANAQSNVHGSAVNLIRVGTVYGPTKVILGEALAGELKQWPVAVLAHEVYRFRGFPHLVRDLGFADLGMFSGMMDGTIRPAAIDDLWQALRGWPLDRVDLPLPNNLYDAGEPQLLYTYHNRPPRNMSAEEGEQLWKLQLVAERDPALREEAKRLNHAKYGTYRCEACEFSNDDKSLFDAHHPTPLAMGVRTTVASHLEILCPICHRKAHRRPRKILPFSVPELRAWVEAGRPFSNVHKVSDR</sequence>
<proteinExistence type="predicted"/>
<dbReference type="Pfam" id="PF01844">
    <property type="entry name" value="HNH"/>
    <property type="match status" value="1"/>
</dbReference>
<dbReference type="GO" id="GO:0008270">
    <property type="term" value="F:zinc ion binding"/>
    <property type="evidence" value="ECO:0007669"/>
    <property type="project" value="InterPro"/>
</dbReference>
<dbReference type="GO" id="GO:0003676">
    <property type="term" value="F:nucleic acid binding"/>
    <property type="evidence" value="ECO:0007669"/>
    <property type="project" value="InterPro"/>
</dbReference>
<dbReference type="InterPro" id="IPR003615">
    <property type="entry name" value="HNH_nuc"/>
</dbReference>
<keyword evidence="2" id="KW-0540">Nuclease</keyword>
<reference evidence="2 3" key="1">
    <citation type="submission" date="2017-09" db="EMBL/GenBank/DDBJ databases">
        <title>The Catabolism of 3,6-Dichlorosalicylic acid is Initiated by the Cytochrome P450 Monooxygenase DsmABC in Rhizorhabdus dicambivorans Ndbn-20.</title>
        <authorList>
            <person name="Na L."/>
        </authorList>
    </citation>
    <scope>NUCLEOTIDE SEQUENCE [LARGE SCALE GENOMIC DNA]</scope>
    <source>
        <strain evidence="2 3">Ndbn-20m</strain>
    </source>
</reference>